<evidence type="ECO:0000256" key="4">
    <source>
        <dbReference type="ARBA" id="ARBA00022679"/>
    </source>
</evidence>
<comment type="caution">
    <text evidence="8">The sequence shown here is derived from an EMBL/GenBank/DDBJ whole genome shotgun (WGS) entry which is preliminary data.</text>
</comment>
<evidence type="ECO:0000256" key="3">
    <source>
        <dbReference type="ARBA" id="ARBA00022603"/>
    </source>
</evidence>
<evidence type="ECO:0008006" key="10">
    <source>
        <dbReference type="Google" id="ProtNLM"/>
    </source>
</evidence>
<evidence type="ECO:0000256" key="5">
    <source>
        <dbReference type="ARBA" id="ARBA00022691"/>
    </source>
</evidence>
<dbReference type="CDD" id="cd11646">
    <property type="entry name" value="Precorrin_3B_C17_MT"/>
    <property type="match status" value="1"/>
</dbReference>
<feature type="domain" description="Cobalamin synthesis G N-terminal" evidence="7">
    <location>
        <begin position="54"/>
        <end position="132"/>
    </location>
</feature>
<dbReference type="NCBIfam" id="TIGR01466">
    <property type="entry name" value="cobJ_cbiH"/>
    <property type="match status" value="1"/>
</dbReference>
<keyword evidence="5" id="KW-0949">S-adenosyl-L-methionine</keyword>
<organism evidence="8 9">
    <name type="scientific">Phyllobacterium phragmitis</name>
    <dbReference type="NCBI Taxonomy" id="2670329"/>
    <lineage>
        <taxon>Bacteria</taxon>
        <taxon>Pseudomonadati</taxon>
        <taxon>Pseudomonadota</taxon>
        <taxon>Alphaproteobacteria</taxon>
        <taxon>Hyphomicrobiales</taxon>
        <taxon>Phyllobacteriaceae</taxon>
        <taxon>Phyllobacterium</taxon>
    </lineage>
</organism>
<dbReference type="InterPro" id="IPR035996">
    <property type="entry name" value="4pyrrol_Methylase_sf"/>
</dbReference>
<keyword evidence="4" id="KW-0808">Transferase</keyword>
<feature type="domain" description="Tetrapyrrole methylase" evidence="6">
    <location>
        <begin position="219"/>
        <end position="430"/>
    </location>
</feature>
<protein>
    <recommendedName>
        <fullName evidence="10">Precorrin-3B C(17)-methyltransferase</fullName>
    </recommendedName>
</protein>
<evidence type="ECO:0000259" key="7">
    <source>
        <dbReference type="Pfam" id="PF11760"/>
    </source>
</evidence>
<name>A0ABQ0GYX3_9HYPH</name>
<sequence>MHCDEMGRPAILVLGENSLATAERIRSALGEADIYGLETRVARADIPFSDFGDTLRDLYEAGRTIVAICAAGIVIRALARLLDNKRAEPPVLVVAEDGSAVVPLLGGLAGVNDLARQIAAAFNVAPAITTTGELRFGVNLLHPPAGYTLLNPEAGKTFISDLLAGEKVRLVGDAPWLAGTKLPFDPGGRLTITVTTENREPEADELLYLAPARGARRGRLAVVGLGPGDPILMAPAVRQELQRADDILGYETYVRMAGPFRPDQVRHMTDNREEMQRARHAFALAATGRSVAMVSSGDPGIFAMAAAVLEALDESDDPAWHEVELVILPGISAAMAAAARIGAPLGHDFCILSLSDNLKPWATIEERLDHAARADFAMAFYNPISRARPWQLGQALDIVRRHRAPQTPVVLGRDVGRPGEKVSATSLGELTPEQVDMRTVVIIGSSTTRRFNRKDGGEWVYTPRWYGEGRPKS</sequence>
<gene>
    <name evidence="8" type="ORF">PPNSA23_18130</name>
</gene>
<dbReference type="InterPro" id="IPR038029">
    <property type="entry name" value="GbiG_N_sf"/>
</dbReference>
<dbReference type="PANTHER" id="PTHR47036">
    <property type="entry name" value="COBALT-FACTOR III C(17)-METHYLTRANSFERASE-RELATED"/>
    <property type="match status" value="1"/>
</dbReference>
<dbReference type="SUPFAM" id="SSF53790">
    <property type="entry name" value="Tetrapyrrole methylase"/>
    <property type="match status" value="1"/>
</dbReference>
<keyword evidence="9" id="KW-1185">Reference proteome</keyword>
<dbReference type="InterPro" id="IPR014777">
    <property type="entry name" value="4pyrrole_Mease_sub1"/>
</dbReference>
<evidence type="ECO:0000259" key="6">
    <source>
        <dbReference type="Pfam" id="PF00590"/>
    </source>
</evidence>
<dbReference type="Proteomes" id="UP001628091">
    <property type="component" value="Unassembled WGS sequence"/>
</dbReference>
<accession>A0ABQ0GYX3</accession>
<dbReference type="InterPro" id="IPR014776">
    <property type="entry name" value="4pyrrole_Mease_sub2"/>
</dbReference>
<dbReference type="Pfam" id="PF00590">
    <property type="entry name" value="TP_methylase"/>
    <property type="match status" value="1"/>
</dbReference>
<dbReference type="InterPro" id="IPR000878">
    <property type="entry name" value="4pyrrol_Mease"/>
</dbReference>
<dbReference type="InterPro" id="IPR051810">
    <property type="entry name" value="Precorrin_MeTrfase"/>
</dbReference>
<dbReference type="EMBL" id="BAAFZP010000001">
    <property type="protein sequence ID" value="GAB1581870.1"/>
    <property type="molecule type" value="Genomic_DNA"/>
</dbReference>
<evidence type="ECO:0000313" key="9">
    <source>
        <dbReference type="Proteomes" id="UP001628091"/>
    </source>
</evidence>
<evidence type="ECO:0000256" key="2">
    <source>
        <dbReference type="ARBA" id="ARBA00022573"/>
    </source>
</evidence>
<evidence type="ECO:0000256" key="1">
    <source>
        <dbReference type="ARBA" id="ARBA00004953"/>
    </source>
</evidence>
<dbReference type="Gene3D" id="3.40.1010.10">
    <property type="entry name" value="Cobalt-precorrin-4 Transmethylase, Domain 1"/>
    <property type="match status" value="1"/>
</dbReference>
<dbReference type="PANTHER" id="PTHR47036:SF1">
    <property type="entry name" value="COBALT-FACTOR III C(17)-METHYLTRANSFERASE-RELATED"/>
    <property type="match status" value="1"/>
</dbReference>
<dbReference type="Gene3D" id="3.40.50.11220">
    <property type="match status" value="1"/>
</dbReference>
<keyword evidence="3" id="KW-0489">Methyltransferase</keyword>
<dbReference type="RefSeq" id="WP_407864622.1">
    <property type="nucleotide sequence ID" value="NZ_BAAFZP010000001.1"/>
</dbReference>
<dbReference type="Gene3D" id="3.30.950.10">
    <property type="entry name" value="Methyltransferase, Cobalt-precorrin-4 Transmethylase, Domain 2"/>
    <property type="match status" value="1"/>
</dbReference>
<dbReference type="InterPro" id="IPR021744">
    <property type="entry name" value="CbiG_N"/>
</dbReference>
<reference evidence="8 9" key="1">
    <citation type="submission" date="2024-10" db="EMBL/GenBank/DDBJ databases">
        <title>Isolation, draft genome sequencing and identification of Phyllobacterium sp. NSA23, isolated from leaf soil.</title>
        <authorList>
            <person name="Akita H."/>
        </authorList>
    </citation>
    <scope>NUCLEOTIDE SEQUENCE [LARGE SCALE GENOMIC DNA]</scope>
    <source>
        <strain evidence="8 9">NSA23</strain>
    </source>
</reference>
<comment type="pathway">
    <text evidence="1">Cofactor biosynthesis; adenosylcobalamin biosynthesis.</text>
</comment>
<keyword evidence="2" id="KW-0169">Cobalamin biosynthesis</keyword>
<dbReference type="SUPFAM" id="SSF159672">
    <property type="entry name" value="CbiG N-terminal domain-like"/>
    <property type="match status" value="1"/>
</dbReference>
<dbReference type="InterPro" id="IPR006363">
    <property type="entry name" value="Cbl_synth_CobJ/CibH_dom"/>
</dbReference>
<evidence type="ECO:0000313" key="8">
    <source>
        <dbReference type="EMBL" id="GAB1581870.1"/>
    </source>
</evidence>
<dbReference type="Pfam" id="PF11760">
    <property type="entry name" value="CbiG_N"/>
    <property type="match status" value="1"/>
</dbReference>
<proteinExistence type="predicted"/>